<dbReference type="EMBL" id="BTRK01000006">
    <property type="protein sequence ID" value="GMR60138.1"/>
    <property type="molecule type" value="Genomic_DNA"/>
</dbReference>
<name>A0AAN5DAV2_9BILA</name>
<protein>
    <submittedName>
        <fullName evidence="2">Uncharacterized protein</fullName>
    </submittedName>
</protein>
<dbReference type="Proteomes" id="UP001328107">
    <property type="component" value="Unassembled WGS sequence"/>
</dbReference>
<gene>
    <name evidence="2" type="ORF">PMAYCL1PPCAC_30333</name>
</gene>
<feature type="non-terminal residue" evidence="2">
    <location>
        <position position="1"/>
    </location>
</feature>
<keyword evidence="3" id="KW-1185">Reference proteome</keyword>
<organism evidence="2 3">
    <name type="scientific">Pristionchus mayeri</name>
    <dbReference type="NCBI Taxonomy" id="1317129"/>
    <lineage>
        <taxon>Eukaryota</taxon>
        <taxon>Metazoa</taxon>
        <taxon>Ecdysozoa</taxon>
        <taxon>Nematoda</taxon>
        <taxon>Chromadorea</taxon>
        <taxon>Rhabditida</taxon>
        <taxon>Rhabditina</taxon>
        <taxon>Diplogasteromorpha</taxon>
        <taxon>Diplogasteroidea</taxon>
        <taxon>Neodiplogasteridae</taxon>
        <taxon>Pristionchus</taxon>
    </lineage>
</organism>
<dbReference type="AlphaFoldDB" id="A0AAN5DAV2"/>
<feature type="non-terminal residue" evidence="2">
    <location>
        <position position="159"/>
    </location>
</feature>
<reference evidence="3" key="1">
    <citation type="submission" date="2022-10" db="EMBL/GenBank/DDBJ databases">
        <title>Genome assembly of Pristionchus species.</title>
        <authorList>
            <person name="Yoshida K."/>
            <person name="Sommer R.J."/>
        </authorList>
    </citation>
    <scope>NUCLEOTIDE SEQUENCE [LARGE SCALE GENOMIC DNA]</scope>
    <source>
        <strain evidence="3">RS5460</strain>
    </source>
</reference>
<evidence type="ECO:0000313" key="3">
    <source>
        <dbReference type="Proteomes" id="UP001328107"/>
    </source>
</evidence>
<proteinExistence type="predicted"/>
<feature type="region of interest" description="Disordered" evidence="1">
    <location>
        <begin position="124"/>
        <end position="159"/>
    </location>
</feature>
<evidence type="ECO:0000256" key="1">
    <source>
        <dbReference type="SAM" id="MobiDB-lite"/>
    </source>
</evidence>
<accession>A0AAN5DAV2</accession>
<evidence type="ECO:0000313" key="2">
    <source>
        <dbReference type="EMBL" id="GMR60138.1"/>
    </source>
</evidence>
<sequence>TLLPSNSSPMDNQDIVEWLEKKRILGMRLNPGLLGDCVPSAYRLNDHAEDEKKEELPPVEGNLMDDDVSCTFQRTSLLLQDKPNFDFRIDPTHPDVVNLYTQLGMPIPATASYESSLRSLYTADKMEIQETSPPSPHDHPVSRSLENKPTLASEQIEGH</sequence>
<comment type="caution">
    <text evidence="2">The sequence shown here is derived from an EMBL/GenBank/DDBJ whole genome shotgun (WGS) entry which is preliminary data.</text>
</comment>